<sequence>MTEKAVWDDAHLKKLIEILREEVEKGNRPLGYLNKKGWENVLEKWEARTGKKYPKDKFKNKWDAIKNEYTWFMELKNEATGLGWDDAKRTVDCYKEWWDEHIKRCQESTGKKCNHMKFKKQGPKHLEDLHIIFDKVHVTGASASCAGDISSDESSDDNAVPFEKPDDSAEMKLASSKKPKPSKKRKQPSNSNEEKEEKTPFLRLYKQTCEKIESGVEKITSSVEASSAPLTNHVPTISEVMKMVKECGVKEKTALMHTTLTLIVKPEFREIFNVLETKEGRFDFLEREHEKEMLKHV</sequence>
<protein>
    <recommendedName>
        <fullName evidence="2">Myb/SANT-like domain-containing protein</fullName>
    </recommendedName>
</protein>
<dbReference type="Proteomes" id="UP000015106">
    <property type="component" value="Unassembled WGS sequence"/>
</dbReference>
<dbReference type="InterPro" id="IPR024752">
    <property type="entry name" value="Myb/SANT-like_dom"/>
</dbReference>
<feature type="region of interest" description="Disordered" evidence="1">
    <location>
        <begin position="147"/>
        <end position="200"/>
    </location>
</feature>
<dbReference type="PANTHER" id="PTHR47069">
    <property type="match status" value="1"/>
</dbReference>
<name>A0A8R7RB20_TRIUA</name>
<evidence type="ECO:0000259" key="2">
    <source>
        <dbReference type="Pfam" id="PF12776"/>
    </source>
</evidence>
<feature type="compositionally biased region" description="Basic residues" evidence="1">
    <location>
        <begin position="175"/>
        <end position="187"/>
    </location>
</feature>
<dbReference type="Gramene" id="TuG1812S0003185000.01.T01">
    <property type="protein sequence ID" value="TuG1812S0003185000.01.T01"/>
    <property type="gene ID" value="TuG1812S0003185000.01"/>
</dbReference>
<evidence type="ECO:0000256" key="1">
    <source>
        <dbReference type="SAM" id="MobiDB-lite"/>
    </source>
</evidence>
<reference evidence="4" key="1">
    <citation type="journal article" date="2013" name="Nature">
        <title>Draft genome of the wheat A-genome progenitor Triticum urartu.</title>
        <authorList>
            <person name="Ling H.Q."/>
            <person name="Zhao S."/>
            <person name="Liu D."/>
            <person name="Wang J."/>
            <person name="Sun H."/>
            <person name="Zhang C."/>
            <person name="Fan H."/>
            <person name="Li D."/>
            <person name="Dong L."/>
            <person name="Tao Y."/>
            <person name="Gao C."/>
            <person name="Wu H."/>
            <person name="Li Y."/>
            <person name="Cui Y."/>
            <person name="Guo X."/>
            <person name="Zheng S."/>
            <person name="Wang B."/>
            <person name="Yu K."/>
            <person name="Liang Q."/>
            <person name="Yang W."/>
            <person name="Lou X."/>
            <person name="Chen J."/>
            <person name="Feng M."/>
            <person name="Jian J."/>
            <person name="Zhang X."/>
            <person name="Luo G."/>
            <person name="Jiang Y."/>
            <person name="Liu J."/>
            <person name="Wang Z."/>
            <person name="Sha Y."/>
            <person name="Zhang B."/>
            <person name="Wu H."/>
            <person name="Tang D."/>
            <person name="Shen Q."/>
            <person name="Xue P."/>
            <person name="Zou S."/>
            <person name="Wang X."/>
            <person name="Liu X."/>
            <person name="Wang F."/>
            <person name="Yang Y."/>
            <person name="An X."/>
            <person name="Dong Z."/>
            <person name="Zhang K."/>
            <person name="Zhang X."/>
            <person name="Luo M.C."/>
            <person name="Dvorak J."/>
            <person name="Tong Y."/>
            <person name="Wang J."/>
            <person name="Yang H."/>
            <person name="Li Z."/>
            <person name="Wang D."/>
            <person name="Zhang A."/>
            <person name="Wang J."/>
        </authorList>
    </citation>
    <scope>NUCLEOTIDE SEQUENCE</scope>
    <source>
        <strain evidence="4">cv. G1812</strain>
    </source>
</reference>
<evidence type="ECO:0000313" key="3">
    <source>
        <dbReference type="EnsemblPlants" id="TuG1812S0003185000.01.T01"/>
    </source>
</evidence>
<organism evidence="3 4">
    <name type="scientific">Triticum urartu</name>
    <name type="common">Red wild einkorn</name>
    <name type="synonym">Crithodium urartu</name>
    <dbReference type="NCBI Taxonomy" id="4572"/>
    <lineage>
        <taxon>Eukaryota</taxon>
        <taxon>Viridiplantae</taxon>
        <taxon>Streptophyta</taxon>
        <taxon>Embryophyta</taxon>
        <taxon>Tracheophyta</taxon>
        <taxon>Spermatophyta</taxon>
        <taxon>Magnoliopsida</taxon>
        <taxon>Liliopsida</taxon>
        <taxon>Poales</taxon>
        <taxon>Poaceae</taxon>
        <taxon>BOP clade</taxon>
        <taxon>Pooideae</taxon>
        <taxon>Triticodae</taxon>
        <taxon>Triticeae</taxon>
        <taxon>Triticinae</taxon>
        <taxon>Triticum</taxon>
    </lineage>
</organism>
<dbReference type="PANTHER" id="PTHR47069:SF1">
    <property type="entry name" value="OS03G0580500 PROTEIN"/>
    <property type="match status" value="1"/>
</dbReference>
<dbReference type="EnsemblPlants" id="TuG1812S0003185000.01.T01">
    <property type="protein sequence ID" value="TuG1812S0003185000.01.T01"/>
    <property type="gene ID" value="TuG1812S0003185000.01"/>
</dbReference>
<dbReference type="AlphaFoldDB" id="A0A8R7RB20"/>
<reference evidence="3" key="2">
    <citation type="submission" date="2022-06" db="UniProtKB">
        <authorList>
            <consortium name="EnsemblPlants"/>
        </authorList>
    </citation>
    <scope>IDENTIFICATION</scope>
</reference>
<accession>A0A8R7RB20</accession>
<feature type="domain" description="Myb/SANT-like" evidence="2">
    <location>
        <begin position="7"/>
        <end position="101"/>
    </location>
</feature>
<proteinExistence type="predicted"/>
<evidence type="ECO:0000313" key="4">
    <source>
        <dbReference type="Proteomes" id="UP000015106"/>
    </source>
</evidence>
<keyword evidence="4" id="KW-1185">Reference proteome</keyword>
<dbReference type="Pfam" id="PF12776">
    <property type="entry name" value="Myb_DNA-bind_3"/>
    <property type="match status" value="1"/>
</dbReference>